<proteinExistence type="predicted"/>
<evidence type="ECO:0000256" key="2">
    <source>
        <dbReference type="PROSITE-ProRule" id="PRU00335"/>
    </source>
</evidence>
<dbReference type="PRINTS" id="PR00455">
    <property type="entry name" value="HTHTETR"/>
</dbReference>
<feature type="DNA-binding region" description="H-T-H motif" evidence="2">
    <location>
        <begin position="46"/>
        <end position="65"/>
    </location>
</feature>
<evidence type="ECO:0000259" key="3">
    <source>
        <dbReference type="PROSITE" id="PS50977"/>
    </source>
</evidence>
<dbReference type="EMBL" id="CP023284">
    <property type="protein sequence ID" value="ATA56415.1"/>
    <property type="molecule type" value="Genomic_DNA"/>
</dbReference>
<dbReference type="RefSeq" id="WP_095746571.1">
    <property type="nucleotide sequence ID" value="NZ_CP023284.1"/>
</dbReference>
<evidence type="ECO:0000313" key="5">
    <source>
        <dbReference type="Proteomes" id="UP000217154"/>
    </source>
</evidence>
<reference evidence="4 5" key="1">
    <citation type="submission" date="2017-09" db="EMBL/GenBank/DDBJ databases">
        <title>The diverse metabolic capabilities of V. boronicumulans make it an excellent choice for continued studies on novel biodegradation.</title>
        <authorList>
            <person name="Sun S."/>
        </authorList>
    </citation>
    <scope>NUCLEOTIDE SEQUENCE [LARGE SCALE GENOMIC DNA]</scope>
    <source>
        <strain evidence="4 5">J1</strain>
    </source>
</reference>
<evidence type="ECO:0000256" key="1">
    <source>
        <dbReference type="ARBA" id="ARBA00023125"/>
    </source>
</evidence>
<dbReference type="PANTHER" id="PTHR30328:SF54">
    <property type="entry name" value="HTH-TYPE TRANSCRIPTIONAL REPRESSOR SCO4008"/>
    <property type="match status" value="1"/>
</dbReference>
<dbReference type="KEGG" id="vbo:CKY39_26660"/>
<protein>
    <submittedName>
        <fullName evidence="4">TetR family transcriptional regulator</fullName>
    </submittedName>
</protein>
<gene>
    <name evidence="4" type="ORF">CKY39_26660</name>
</gene>
<dbReference type="Gene3D" id="1.10.357.10">
    <property type="entry name" value="Tetracycline Repressor, domain 2"/>
    <property type="match status" value="1"/>
</dbReference>
<dbReference type="Pfam" id="PF08362">
    <property type="entry name" value="TetR_C_3"/>
    <property type="match status" value="1"/>
</dbReference>
<dbReference type="PROSITE" id="PS50977">
    <property type="entry name" value="HTH_TETR_2"/>
    <property type="match status" value="1"/>
</dbReference>
<dbReference type="SUPFAM" id="SSF46689">
    <property type="entry name" value="Homeodomain-like"/>
    <property type="match status" value="1"/>
</dbReference>
<dbReference type="InterPro" id="IPR036271">
    <property type="entry name" value="Tet_transcr_reg_TetR-rel_C_sf"/>
</dbReference>
<dbReference type="InterPro" id="IPR009057">
    <property type="entry name" value="Homeodomain-like_sf"/>
</dbReference>
<keyword evidence="1 2" id="KW-0238">DNA-binding</keyword>
<dbReference type="PANTHER" id="PTHR30328">
    <property type="entry name" value="TRANSCRIPTIONAL REPRESSOR"/>
    <property type="match status" value="1"/>
</dbReference>
<dbReference type="InterPro" id="IPR013573">
    <property type="entry name" value="Tscrpt_reg_YcdC_C"/>
</dbReference>
<dbReference type="InterPro" id="IPR001647">
    <property type="entry name" value="HTH_TetR"/>
</dbReference>
<dbReference type="InterPro" id="IPR050109">
    <property type="entry name" value="HTH-type_TetR-like_transc_reg"/>
</dbReference>
<evidence type="ECO:0000313" key="4">
    <source>
        <dbReference type="EMBL" id="ATA56415.1"/>
    </source>
</evidence>
<feature type="domain" description="HTH tetR-type" evidence="3">
    <location>
        <begin position="23"/>
        <end position="83"/>
    </location>
</feature>
<dbReference type="GO" id="GO:0003677">
    <property type="term" value="F:DNA binding"/>
    <property type="evidence" value="ECO:0007669"/>
    <property type="project" value="UniProtKB-UniRule"/>
</dbReference>
<dbReference type="Gene3D" id="1.10.10.60">
    <property type="entry name" value="Homeodomain-like"/>
    <property type="match status" value="1"/>
</dbReference>
<dbReference type="GO" id="GO:0045892">
    <property type="term" value="P:negative regulation of DNA-templated transcription"/>
    <property type="evidence" value="ECO:0007669"/>
    <property type="project" value="InterPro"/>
</dbReference>
<accession>A0A250DPW1</accession>
<dbReference type="Pfam" id="PF00440">
    <property type="entry name" value="TetR_N"/>
    <property type="match status" value="1"/>
</dbReference>
<dbReference type="AlphaFoldDB" id="A0A250DPW1"/>
<dbReference type="SUPFAM" id="SSF48498">
    <property type="entry name" value="Tetracyclin repressor-like, C-terminal domain"/>
    <property type="match status" value="1"/>
</dbReference>
<name>A0A250DPW1_9BURK</name>
<sequence>MSAAPPLRTAARPPAVKRQARRQNLESAILAVAQERFALHGYGGVSVDDIAADAGISKQSLLYYFPSKKALYSRVFNDVLDSWLSNLNSLADADLDPHAALERYVTQKLQFSYDHPSGSRLFAQEIISQAPQCADDIEAKLVPAFRAEAAVLNRWMANGDVAPLPVPHLLFTLWAMTQTYADFAWQMRMLLGKQALEPADFDLARETILRMLEGALGLKRPATSAVVTSGHAALPPLEKAGKAGA</sequence>
<organism evidence="4 5">
    <name type="scientific">Variovorax boronicumulans</name>
    <dbReference type="NCBI Taxonomy" id="436515"/>
    <lineage>
        <taxon>Bacteria</taxon>
        <taxon>Pseudomonadati</taxon>
        <taxon>Pseudomonadota</taxon>
        <taxon>Betaproteobacteria</taxon>
        <taxon>Burkholderiales</taxon>
        <taxon>Comamonadaceae</taxon>
        <taxon>Variovorax</taxon>
    </lineage>
</organism>
<dbReference type="Proteomes" id="UP000217154">
    <property type="component" value="Chromosome"/>
</dbReference>